<keyword evidence="2" id="KW-0408">Iron</keyword>
<dbReference type="PANTHER" id="PTHR47990">
    <property type="entry name" value="2-OXOGLUTARATE (2OG) AND FE(II)-DEPENDENT OXYGENASE SUPERFAMILY PROTEIN-RELATED"/>
    <property type="match status" value="1"/>
</dbReference>
<keyword evidence="4" id="KW-0223">Dioxygenase</keyword>
<evidence type="ECO:0000256" key="1">
    <source>
        <dbReference type="ARBA" id="ARBA00008056"/>
    </source>
</evidence>
<comment type="similarity">
    <text evidence="1 2">Belongs to the iron/ascorbate-dependent oxidoreductase family.</text>
</comment>
<dbReference type="InterPro" id="IPR050231">
    <property type="entry name" value="Iron_ascorbate_oxido_reductase"/>
</dbReference>
<dbReference type="InterPro" id="IPR044861">
    <property type="entry name" value="IPNS-like_FE2OG_OXY"/>
</dbReference>
<keyword evidence="2" id="KW-0560">Oxidoreductase</keyword>
<sequence length="314" mass="34447">MGSTTDSPVPIVDFGPFYTGDNAAKKATKRFFDLPTETKMLAPHPPGGSHHRGYSGVGIEKVSQHVFDADAIQTLRQVPDVKESYETGNTTDQRQPNIWLPDDKLPGFRAYMEGFFKDCDAMIHTLLRALAVSLSLPAETSLSTAHASSAFQLRLLHYPPVPVRALTSSAASRISAHSDFGSLTLLFQDSVGGLEVEDPRRPGTFRPAPPVDGTLLVNVGDLLERWSNGRWKSTVHRVGAPPVEQLRERGAVEKSGEGEEVCPARYSIPFFSAPDDETLIEALPGCWSEENPKKYEAVTAEQYVTMRMEALYAS</sequence>
<dbReference type="HOGENOM" id="CLU_010119_6_1_1"/>
<reference evidence="5" key="1">
    <citation type="journal article" date="2013" name="Genome Announc.">
        <title>Draft genome sequence of Neofusicoccum parvum isolate UCR-NP2, a fungal vascular pathogen associated with grapevine cankers.</title>
        <authorList>
            <person name="Blanco-Ulate B."/>
            <person name="Rolshausen P."/>
            <person name="Cantu D."/>
        </authorList>
    </citation>
    <scope>NUCLEOTIDE SEQUENCE [LARGE SCALE GENOMIC DNA]</scope>
    <source>
        <strain evidence="5">UCR-NP2</strain>
    </source>
</reference>
<dbReference type="Gene3D" id="2.60.120.330">
    <property type="entry name" value="B-lactam Antibiotic, Isopenicillin N Synthase, Chain"/>
    <property type="match status" value="1"/>
</dbReference>
<dbReference type="OMA" id="WHRGYSG"/>
<dbReference type="GO" id="GO:0051213">
    <property type="term" value="F:dioxygenase activity"/>
    <property type="evidence" value="ECO:0007669"/>
    <property type="project" value="UniProtKB-KW"/>
</dbReference>
<evidence type="ECO:0000256" key="2">
    <source>
        <dbReference type="RuleBase" id="RU003682"/>
    </source>
</evidence>
<dbReference type="GO" id="GO:0044283">
    <property type="term" value="P:small molecule biosynthetic process"/>
    <property type="evidence" value="ECO:0007669"/>
    <property type="project" value="UniProtKB-ARBA"/>
</dbReference>
<evidence type="ECO:0000313" key="5">
    <source>
        <dbReference type="Proteomes" id="UP000013521"/>
    </source>
</evidence>
<dbReference type="InterPro" id="IPR005123">
    <property type="entry name" value="Oxoglu/Fe-dep_dioxygenase_dom"/>
</dbReference>
<protein>
    <submittedName>
        <fullName evidence="4">Putative thymine dioxygenase protein</fullName>
    </submittedName>
</protein>
<keyword evidence="2" id="KW-0479">Metal-binding</keyword>
<dbReference type="Pfam" id="PF03171">
    <property type="entry name" value="2OG-FeII_Oxy"/>
    <property type="match status" value="1"/>
</dbReference>
<dbReference type="eggNOG" id="KOG0143">
    <property type="taxonomic scope" value="Eukaryota"/>
</dbReference>
<feature type="domain" description="Fe2OG dioxygenase" evidence="3">
    <location>
        <begin position="149"/>
        <end position="274"/>
    </location>
</feature>
<dbReference type="InterPro" id="IPR026992">
    <property type="entry name" value="DIOX_N"/>
</dbReference>
<proteinExistence type="inferred from homology"/>
<evidence type="ECO:0000313" key="4">
    <source>
        <dbReference type="EMBL" id="EOD51768.1"/>
    </source>
</evidence>
<organism evidence="4 5">
    <name type="scientific">Botryosphaeria parva (strain UCR-NP2)</name>
    <name type="common">Grapevine canker fungus</name>
    <name type="synonym">Neofusicoccum parvum</name>
    <dbReference type="NCBI Taxonomy" id="1287680"/>
    <lineage>
        <taxon>Eukaryota</taxon>
        <taxon>Fungi</taxon>
        <taxon>Dikarya</taxon>
        <taxon>Ascomycota</taxon>
        <taxon>Pezizomycotina</taxon>
        <taxon>Dothideomycetes</taxon>
        <taxon>Dothideomycetes incertae sedis</taxon>
        <taxon>Botryosphaeriales</taxon>
        <taxon>Botryosphaeriaceae</taxon>
        <taxon>Neofusicoccum</taxon>
    </lineage>
</organism>
<evidence type="ECO:0000259" key="3">
    <source>
        <dbReference type="PROSITE" id="PS51471"/>
    </source>
</evidence>
<name>R1EVE4_BOTPV</name>
<dbReference type="InterPro" id="IPR027443">
    <property type="entry name" value="IPNS-like_sf"/>
</dbReference>
<dbReference type="STRING" id="1287680.R1EVE4"/>
<dbReference type="SUPFAM" id="SSF51197">
    <property type="entry name" value="Clavaminate synthase-like"/>
    <property type="match status" value="1"/>
</dbReference>
<dbReference type="EMBL" id="KB915818">
    <property type="protein sequence ID" value="EOD51768.1"/>
    <property type="molecule type" value="Genomic_DNA"/>
</dbReference>
<dbReference type="AlphaFoldDB" id="R1EVE4"/>
<gene>
    <name evidence="4" type="ORF">UCRNP2_1433</name>
</gene>
<dbReference type="KEGG" id="npa:UCRNP2_1433"/>
<dbReference type="OrthoDB" id="288590at2759"/>
<dbReference type="Pfam" id="PF14226">
    <property type="entry name" value="DIOX_N"/>
    <property type="match status" value="1"/>
</dbReference>
<accession>R1EVE4</accession>
<dbReference type="PROSITE" id="PS51471">
    <property type="entry name" value="FE2OG_OXY"/>
    <property type="match status" value="1"/>
</dbReference>
<dbReference type="GO" id="GO:0046872">
    <property type="term" value="F:metal ion binding"/>
    <property type="evidence" value="ECO:0007669"/>
    <property type="project" value="UniProtKB-KW"/>
</dbReference>
<dbReference type="Proteomes" id="UP000013521">
    <property type="component" value="Unassembled WGS sequence"/>
</dbReference>